<dbReference type="GO" id="GO:0016787">
    <property type="term" value="F:hydrolase activity"/>
    <property type="evidence" value="ECO:0007669"/>
    <property type="project" value="UniProtKB-KW"/>
</dbReference>
<dbReference type="PANTHER" id="PTHR43798">
    <property type="entry name" value="MONOACYLGLYCEROL LIPASE"/>
    <property type="match status" value="1"/>
</dbReference>
<proteinExistence type="predicted"/>
<feature type="domain" description="AB hydrolase-1" evidence="1">
    <location>
        <begin position="2"/>
        <end position="212"/>
    </location>
</feature>
<sequence length="226" mass="25568">MWDDFVEELSENNHVLCIDLLGHGKTNCLGYIHSMETMAEAVYSVIDELKINDVSCIGHSMGGYVALALAELKPNLIKNLCLMNSTFEADDNERLILRARAAQMATENYEALVRMSFTNLFAPNSKEKFKDDFEKALAIGLKTSQQGFIAAHKGMAIRPDRFETFANITGKKVIIIGEKDTIYNQELVLQKVKDTTIKIELFSGGHMSYIENKKELSYFINHFNEK</sequence>
<evidence type="ECO:0000313" key="3">
    <source>
        <dbReference type="Proteomes" id="UP000624701"/>
    </source>
</evidence>
<comment type="caution">
    <text evidence="2">The sequence shown here is derived from an EMBL/GenBank/DDBJ whole genome shotgun (WGS) entry which is preliminary data.</text>
</comment>
<protein>
    <submittedName>
        <fullName evidence="2">Alpha/beta hydrolase</fullName>
    </submittedName>
</protein>
<name>A0ABQ2BWI3_9FLAO</name>
<organism evidence="2 3">
    <name type="scientific">Winogradskyella haliclonae</name>
    <dbReference type="NCBI Taxonomy" id="2048558"/>
    <lineage>
        <taxon>Bacteria</taxon>
        <taxon>Pseudomonadati</taxon>
        <taxon>Bacteroidota</taxon>
        <taxon>Flavobacteriia</taxon>
        <taxon>Flavobacteriales</taxon>
        <taxon>Flavobacteriaceae</taxon>
        <taxon>Winogradskyella</taxon>
    </lineage>
</organism>
<reference evidence="3" key="1">
    <citation type="journal article" date="2019" name="Int. J. Syst. Evol. Microbiol.">
        <title>The Global Catalogue of Microorganisms (GCM) 10K type strain sequencing project: providing services to taxonomists for standard genome sequencing and annotation.</title>
        <authorList>
            <consortium name="The Broad Institute Genomics Platform"/>
            <consortium name="The Broad Institute Genome Sequencing Center for Infectious Disease"/>
            <person name="Wu L."/>
            <person name="Ma J."/>
        </authorList>
    </citation>
    <scope>NUCLEOTIDE SEQUENCE [LARGE SCALE GENOMIC DNA]</scope>
    <source>
        <strain evidence="3">CCM 8681</strain>
    </source>
</reference>
<evidence type="ECO:0000259" key="1">
    <source>
        <dbReference type="Pfam" id="PF00561"/>
    </source>
</evidence>
<evidence type="ECO:0000313" key="2">
    <source>
        <dbReference type="EMBL" id="GGI56122.1"/>
    </source>
</evidence>
<dbReference type="Gene3D" id="3.40.50.1820">
    <property type="entry name" value="alpha/beta hydrolase"/>
    <property type="match status" value="1"/>
</dbReference>
<dbReference type="SUPFAM" id="SSF53474">
    <property type="entry name" value="alpha/beta-Hydrolases"/>
    <property type="match status" value="1"/>
</dbReference>
<dbReference type="EMBL" id="BMDQ01000001">
    <property type="protein sequence ID" value="GGI56122.1"/>
    <property type="molecule type" value="Genomic_DNA"/>
</dbReference>
<keyword evidence="3" id="KW-1185">Reference proteome</keyword>
<dbReference type="PRINTS" id="PR00111">
    <property type="entry name" value="ABHYDROLASE"/>
</dbReference>
<accession>A0ABQ2BWI3</accession>
<dbReference type="InterPro" id="IPR029058">
    <property type="entry name" value="AB_hydrolase_fold"/>
</dbReference>
<keyword evidence="2" id="KW-0378">Hydrolase</keyword>
<dbReference type="Pfam" id="PF00561">
    <property type="entry name" value="Abhydrolase_1"/>
    <property type="match status" value="1"/>
</dbReference>
<dbReference type="InterPro" id="IPR050266">
    <property type="entry name" value="AB_hydrolase_sf"/>
</dbReference>
<dbReference type="InterPro" id="IPR000073">
    <property type="entry name" value="AB_hydrolase_1"/>
</dbReference>
<gene>
    <name evidence="2" type="ORF">GCM10011444_04310</name>
</gene>
<dbReference type="Proteomes" id="UP000624701">
    <property type="component" value="Unassembled WGS sequence"/>
</dbReference>